<keyword evidence="3" id="KW-0964">Secreted</keyword>
<dbReference type="InterPro" id="IPR027417">
    <property type="entry name" value="P-loop_NTPase"/>
</dbReference>
<name>A0A6G0QA28_9STRA</name>
<sequence length="319" mass="35863">MTVAILKKEIKNDNPATITGDAKDLQLYLAKKQDEWLPDNGALNTLLESEIDTSSYLHMRGLWELRKPELFGPGVSLGKKVVHVLVVVPTEKRAASDPVPALVPAKKRRMNLRIAYAGPLHLDEFSVPMESISAFNEIQDGFSMEGSPGRPLYFLYSPRQFGKSTIAYRIADWMAADPQMSDVECIFIELRASDVRDVATLWTSLGMRIEPDSVCPDETAFIKLATRGQRRFCLIVDDMDYLFDNKDLAKTFLSVLRSWKAAFYFCGFLGVGSHDLVNHYKVFRGDMKSSPFNVGIMIKSRFDAQLQVIQVVLLASLGR</sequence>
<evidence type="ECO:0000256" key="2">
    <source>
        <dbReference type="ARBA" id="ARBA00004613"/>
    </source>
</evidence>
<gene>
    <name evidence="5" type="ORF">PF008_g28882</name>
</gene>
<dbReference type="EMBL" id="QXFY01004466">
    <property type="protein sequence ID" value="KAE9277326.1"/>
    <property type="molecule type" value="Genomic_DNA"/>
</dbReference>
<proteinExistence type="predicted"/>
<evidence type="ECO:0000313" key="6">
    <source>
        <dbReference type="Proteomes" id="UP000486351"/>
    </source>
</evidence>
<feature type="domain" description="Crinkler effector protein N-terminal" evidence="4">
    <location>
        <begin position="2"/>
        <end position="87"/>
    </location>
</feature>
<dbReference type="SUPFAM" id="SSF52540">
    <property type="entry name" value="P-loop containing nucleoside triphosphate hydrolases"/>
    <property type="match status" value="1"/>
</dbReference>
<dbReference type="InterPro" id="IPR045379">
    <property type="entry name" value="Crinkler_N"/>
</dbReference>
<protein>
    <recommendedName>
        <fullName evidence="4">Crinkler effector protein N-terminal domain-containing protein</fullName>
    </recommendedName>
</protein>
<dbReference type="Gene3D" id="3.40.50.300">
    <property type="entry name" value="P-loop containing nucleotide triphosphate hydrolases"/>
    <property type="match status" value="1"/>
</dbReference>
<reference evidence="5 6" key="1">
    <citation type="submission" date="2018-09" db="EMBL/GenBank/DDBJ databases">
        <title>Genomic investigation of the strawberry pathogen Phytophthora fragariae indicates pathogenicity is determined by transcriptional variation in three key races.</title>
        <authorList>
            <person name="Adams T.M."/>
            <person name="Armitage A.D."/>
            <person name="Sobczyk M.K."/>
            <person name="Bates H.J."/>
            <person name="Dunwell J.M."/>
            <person name="Nellist C.F."/>
            <person name="Harrison R.J."/>
        </authorList>
    </citation>
    <scope>NUCLEOTIDE SEQUENCE [LARGE SCALE GENOMIC DNA]</scope>
    <source>
        <strain evidence="5 6">NOV-77</strain>
    </source>
</reference>
<dbReference type="GO" id="GO:0043657">
    <property type="term" value="C:host cell"/>
    <property type="evidence" value="ECO:0007669"/>
    <property type="project" value="UniProtKB-SubCell"/>
</dbReference>
<accession>A0A6G0QA28</accession>
<evidence type="ECO:0000256" key="3">
    <source>
        <dbReference type="ARBA" id="ARBA00022525"/>
    </source>
</evidence>
<evidence type="ECO:0000256" key="1">
    <source>
        <dbReference type="ARBA" id="ARBA00004340"/>
    </source>
</evidence>
<comment type="caution">
    <text evidence="5">The sequence shown here is derived from an EMBL/GenBank/DDBJ whole genome shotgun (WGS) entry which is preliminary data.</text>
</comment>
<dbReference type="AlphaFoldDB" id="A0A6G0QA28"/>
<dbReference type="Proteomes" id="UP000486351">
    <property type="component" value="Unassembled WGS sequence"/>
</dbReference>
<comment type="subcellular location">
    <subcellularLocation>
        <location evidence="1">Host cell</location>
    </subcellularLocation>
    <subcellularLocation>
        <location evidence="2">Secreted</location>
    </subcellularLocation>
</comment>
<organism evidence="5 6">
    <name type="scientific">Phytophthora fragariae</name>
    <dbReference type="NCBI Taxonomy" id="53985"/>
    <lineage>
        <taxon>Eukaryota</taxon>
        <taxon>Sar</taxon>
        <taxon>Stramenopiles</taxon>
        <taxon>Oomycota</taxon>
        <taxon>Peronosporomycetes</taxon>
        <taxon>Peronosporales</taxon>
        <taxon>Peronosporaceae</taxon>
        <taxon>Phytophthora</taxon>
    </lineage>
</organism>
<dbReference type="Pfam" id="PF20147">
    <property type="entry name" value="Crinkler"/>
    <property type="match status" value="1"/>
</dbReference>
<evidence type="ECO:0000259" key="4">
    <source>
        <dbReference type="Pfam" id="PF20147"/>
    </source>
</evidence>
<dbReference type="GO" id="GO:0005576">
    <property type="term" value="C:extracellular region"/>
    <property type="evidence" value="ECO:0007669"/>
    <property type="project" value="UniProtKB-SubCell"/>
</dbReference>
<evidence type="ECO:0000313" key="5">
    <source>
        <dbReference type="EMBL" id="KAE9277326.1"/>
    </source>
</evidence>